<dbReference type="Gene3D" id="3.30.70.580">
    <property type="entry name" value="Pseudouridine synthase I, catalytic domain, N-terminal subdomain"/>
    <property type="match status" value="1"/>
</dbReference>
<dbReference type="GO" id="GO:0120159">
    <property type="term" value="F:rRNA pseudouridine synthase activity"/>
    <property type="evidence" value="ECO:0007669"/>
    <property type="project" value="UniProtKB-ARBA"/>
</dbReference>
<dbReference type="InterPro" id="IPR050343">
    <property type="entry name" value="RsuA_PseudoU_synthase"/>
</dbReference>
<dbReference type="EC" id="5.4.99.-" evidence="4"/>
<evidence type="ECO:0000259" key="5">
    <source>
        <dbReference type="SMART" id="SM00363"/>
    </source>
</evidence>
<evidence type="ECO:0000256" key="3">
    <source>
        <dbReference type="PROSITE-ProRule" id="PRU00182"/>
    </source>
</evidence>
<keyword evidence="3" id="KW-0694">RNA-binding</keyword>
<dbReference type="GO" id="GO:0003723">
    <property type="term" value="F:RNA binding"/>
    <property type="evidence" value="ECO:0007669"/>
    <property type="project" value="UniProtKB-KW"/>
</dbReference>
<dbReference type="STRING" id="452471.Aasi_0430"/>
<dbReference type="Proteomes" id="UP000001227">
    <property type="component" value="Chromosome"/>
</dbReference>
<evidence type="ECO:0000256" key="2">
    <source>
        <dbReference type="ARBA" id="ARBA00023235"/>
    </source>
</evidence>
<dbReference type="FunFam" id="3.10.290.10:FF:000003">
    <property type="entry name" value="Pseudouridine synthase"/>
    <property type="match status" value="1"/>
</dbReference>
<dbReference type="EMBL" id="CP001102">
    <property type="protein sequence ID" value="ACE05846.1"/>
    <property type="molecule type" value="Genomic_DNA"/>
</dbReference>
<comment type="similarity">
    <text evidence="1 4">Belongs to the pseudouridine synthase RsuA family.</text>
</comment>
<dbReference type="PROSITE" id="PS50889">
    <property type="entry name" value="S4"/>
    <property type="match status" value="1"/>
</dbReference>
<dbReference type="InterPro" id="IPR042092">
    <property type="entry name" value="PsdUridine_s_RsuA/RluB/E/F_cat"/>
</dbReference>
<dbReference type="InterPro" id="IPR000748">
    <property type="entry name" value="PsdUridine_synth_RsuA/RluB/E/F"/>
</dbReference>
<dbReference type="Gene3D" id="3.30.70.1560">
    <property type="entry name" value="Alpha-L RNA-binding motif"/>
    <property type="match status" value="1"/>
</dbReference>
<dbReference type="InterPro" id="IPR002942">
    <property type="entry name" value="S4_RNA-bd"/>
</dbReference>
<reference evidence="6 7" key="1">
    <citation type="journal article" date="2010" name="J. Bacteriol.">
        <title>The genome of the amoeba symbiont 'Candidatus Amoebophilus asiaticus' reveals common mechanisms for host cell interaction among amoeba-associated bacteria.</title>
        <authorList>
            <person name="Schmitz-Esser S."/>
            <person name="Tischler P."/>
            <person name="Arnold R."/>
            <person name="Montanaro J."/>
            <person name="Wagner M."/>
            <person name="Rattei T."/>
            <person name="Horn M."/>
        </authorList>
    </citation>
    <scope>NUCLEOTIDE SEQUENCE [LARGE SCALE GENOMIC DNA]</scope>
    <source>
        <strain evidence="6 7">5a2</strain>
    </source>
</reference>
<dbReference type="OrthoDB" id="1012272at2"/>
<dbReference type="Gene3D" id="3.10.290.10">
    <property type="entry name" value="RNA-binding S4 domain"/>
    <property type="match status" value="1"/>
</dbReference>
<dbReference type="InterPro" id="IPR020103">
    <property type="entry name" value="PsdUridine_synth_cat_dom_sf"/>
</dbReference>
<dbReference type="PROSITE" id="PS01149">
    <property type="entry name" value="PSI_RSU"/>
    <property type="match status" value="1"/>
</dbReference>
<evidence type="ECO:0000313" key="7">
    <source>
        <dbReference type="Proteomes" id="UP000001227"/>
    </source>
</evidence>
<accession>B3ERJ4</accession>
<dbReference type="GO" id="GO:0000455">
    <property type="term" value="P:enzyme-directed rRNA pseudouridine synthesis"/>
    <property type="evidence" value="ECO:0007669"/>
    <property type="project" value="UniProtKB-ARBA"/>
</dbReference>
<dbReference type="SUPFAM" id="SSF55120">
    <property type="entry name" value="Pseudouridine synthase"/>
    <property type="match status" value="1"/>
</dbReference>
<dbReference type="Pfam" id="PF00849">
    <property type="entry name" value="PseudoU_synth_2"/>
    <property type="match status" value="1"/>
</dbReference>
<dbReference type="RefSeq" id="WP_012472609.1">
    <property type="nucleotide sequence ID" value="NC_010830.1"/>
</dbReference>
<dbReference type="CDD" id="cd00165">
    <property type="entry name" value="S4"/>
    <property type="match status" value="1"/>
</dbReference>
<dbReference type="Pfam" id="PF01479">
    <property type="entry name" value="S4"/>
    <property type="match status" value="1"/>
</dbReference>
<feature type="domain" description="RNA-binding S4" evidence="5">
    <location>
        <begin position="19"/>
        <end position="77"/>
    </location>
</feature>
<organism evidence="6 7">
    <name type="scientific">Amoebophilus asiaticus (strain 5a2)</name>
    <dbReference type="NCBI Taxonomy" id="452471"/>
    <lineage>
        <taxon>Bacteria</taxon>
        <taxon>Pseudomonadati</taxon>
        <taxon>Bacteroidota</taxon>
        <taxon>Cytophagia</taxon>
        <taxon>Cytophagales</taxon>
        <taxon>Amoebophilaceae</taxon>
        <taxon>Candidatus Amoebophilus</taxon>
    </lineage>
</organism>
<evidence type="ECO:0000256" key="1">
    <source>
        <dbReference type="ARBA" id="ARBA00008348"/>
    </source>
</evidence>
<proteinExistence type="inferred from homology"/>
<dbReference type="SUPFAM" id="SSF55174">
    <property type="entry name" value="Alpha-L RNA-binding motif"/>
    <property type="match status" value="1"/>
</dbReference>
<sequence length="252" mass="28651">MSKILSYPSKVASDQINYVRLNKWISNAGICSRREADELIQAGRITVNGEKITTLGYQVKNTDIVKFRDKVLKPNKHVYILLNKPRNCITTAFDPERRRTVLDFVKGACQERVYPVGRLDRNTTGLLVLTNDGDLAQKLAHPSYQIKKIYQVELASPIQPKDLAAIKAGICLKDGIVQVDSISIVQGDESKLGIEIHSGKNRIIRRLFEHLGYQIINLDRVMYANLTKKELPRSKWRFLTNQEVGYLKSLKS</sequence>
<dbReference type="CDD" id="cd02870">
    <property type="entry name" value="PseudoU_synth_RsuA_like"/>
    <property type="match status" value="1"/>
</dbReference>
<dbReference type="InterPro" id="IPR036986">
    <property type="entry name" value="S4_RNA-bd_sf"/>
</dbReference>
<gene>
    <name evidence="6" type="ordered locus">Aasi_0430</name>
</gene>
<keyword evidence="7" id="KW-1185">Reference proteome</keyword>
<protein>
    <recommendedName>
        <fullName evidence="4">Pseudouridine synthase</fullName>
        <ecNumber evidence="4">5.4.99.-</ecNumber>
    </recommendedName>
</protein>
<keyword evidence="2 4" id="KW-0413">Isomerase</keyword>
<evidence type="ECO:0000256" key="4">
    <source>
        <dbReference type="RuleBase" id="RU003887"/>
    </source>
</evidence>
<evidence type="ECO:0000313" key="6">
    <source>
        <dbReference type="EMBL" id="ACE05846.1"/>
    </source>
</evidence>
<dbReference type="PANTHER" id="PTHR47683:SF2">
    <property type="entry name" value="RNA-BINDING S4 DOMAIN-CONTAINING PROTEIN"/>
    <property type="match status" value="1"/>
</dbReference>
<dbReference type="InterPro" id="IPR020094">
    <property type="entry name" value="TruA/RsuA/RluB/E/F_N"/>
</dbReference>
<dbReference type="InterPro" id="IPR018496">
    <property type="entry name" value="PsdUridine_synth_RsuA/RluB_CS"/>
</dbReference>
<dbReference type="PANTHER" id="PTHR47683">
    <property type="entry name" value="PSEUDOURIDINE SYNTHASE FAMILY PROTEIN-RELATED"/>
    <property type="match status" value="1"/>
</dbReference>
<dbReference type="HOGENOM" id="CLU_024979_1_2_10"/>
<dbReference type="KEGG" id="aas:Aasi_0430"/>
<name>B3ERJ4_AMOA5</name>
<dbReference type="eggNOG" id="COG1187">
    <property type="taxonomic scope" value="Bacteria"/>
</dbReference>
<dbReference type="AlphaFoldDB" id="B3ERJ4"/>
<dbReference type="NCBIfam" id="TIGR00093">
    <property type="entry name" value="pseudouridine synthase"/>
    <property type="match status" value="1"/>
</dbReference>
<dbReference type="SMART" id="SM00363">
    <property type="entry name" value="S4"/>
    <property type="match status" value="1"/>
</dbReference>
<dbReference type="InterPro" id="IPR006145">
    <property type="entry name" value="PsdUridine_synth_RsuA/RluA"/>
</dbReference>